<proteinExistence type="predicted"/>
<accession>A0A919LLY4</accession>
<protein>
    <submittedName>
        <fullName evidence="1">Uncharacterized protein</fullName>
    </submittedName>
</protein>
<dbReference type="AlphaFoldDB" id="A0A919LLY4"/>
<sequence>MASVTTVIVTVALAFLGYLATYVNGLRLAQRQARLARVGQQLSEFYGPLFALTETNSRTFEAFTRAYARPDGSDPFSPGVTATEEELAQWRTWATNVFVPNVRAMRDVVVRKADLLVEEEVPQVLLRLCAHVAGYEITLARWAEGDHEESWSLAPYPGRELEDYAREAFARLKAEQSRLLGRRVSR</sequence>
<dbReference type="Proteomes" id="UP000600026">
    <property type="component" value="Unassembled WGS sequence"/>
</dbReference>
<gene>
    <name evidence="1" type="ORF">Sxan_64230</name>
</gene>
<evidence type="ECO:0000313" key="1">
    <source>
        <dbReference type="EMBL" id="GHI89059.1"/>
    </source>
</evidence>
<organism evidence="1 2">
    <name type="scientific">Streptomyces xanthophaeus</name>
    <dbReference type="NCBI Taxonomy" id="67385"/>
    <lineage>
        <taxon>Bacteria</taxon>
        <taxon>Bacillati</taxon>
        <taxon>Actinomycetota</taxon>
        <taxon>Actinomycetes</taxon>
        <taxon>Kitasatosporales</taxon>
        <taxon>Streptomycetaceae</taxon>
        <taxon>Streptomyces</taxon>
    </lineage>
</organism>
<name>A0A919LLY4_9ACTN</name>
<evidence type="ECO:0000313" key="2">
    <source>
        <dbReference type="Proteomes" id="UP000600026"/>
    </source>
</evidence>
<dbReference type="EMBL" id="BNEE01000006">
    <property type="protein sequence ID" value="GHI89059.1"/>
    <property type="molecule type" value="Genomic_DNA"/>
</dbReference>
<keyword evidence="2" id="KW-1185">Reference proteome</keyword>
<reference evidence="1" key="1">
    <citation type="submission" date="2020-09" db="EMBL/GenBank/DDBJ databases">
        <title>Whole genome shotgun sequence of Streptomyces xanthophaeus NBRC 12829.</title>
        <authorList>
            <person name="Komaki H."/>
            <person name="Tamura T."/>
        </authorList>
    </citation>
    <scope>NUCLEOTIDE SEQUENCE</scope>
    <source>
        <strain evidence="1">NBRC 12829</strain>
    </source>
</reference>
<comment type="caution">
    <text evidence="1">The sequence shown here is derived from an EMBL/GenBank/DDBJ whole genome shotgun (WGS) entry which is preliminary data.</text>
</comment>